<evidence type="ECO:0000313" key="4">
    <source>
        <dbReference type="RefSeq" id="XP_030379889.1"/>
    </source>
</evidence>
<feature type="coiled-coil region" evidence="1">
    <location>
        <begin position="254"/>
        <end position="281"/>
    </location>
</feature>
<dbReference type="Proteomes" id="UP000504634">
    <property type="component" value="Unplaced"/>
</dbReference>
<evidence type="ECO:0000256" key="1">
    <source>
        <dbReference type="SAM" id="Coils"/>
    </source>
</evidence>
<reference evidence="4" key="1">
    <citation type="submission" date="2025-08" db="UniProtKB">
        <authorList>
            <consortium name="RefSeq"/>
        </authorList>
    </citation>
    <scope>IDENTIFICATION</scope>
    <source>
        <strain evidence="4">11010-0011.00</strain>
        <tissue evidence="4">Whole body</tissue>
    </source>
</reference>
<feature type="compositionally biased region" description="Basic and acidic residues" evidence="2">
    <location>
        <begin position="538"/>
        <end position="551"/>
    </location>
</feature>
<feature type="region of interest" description="Disordered" evidence="2">
    <location>
        <begin position="178"/>
        <end position="203"/>
    </location>
</feature>
<dbReference type="RefSeq" id="XP_030379889.1">
    <property type="nucleotide sequence ID" value="XM_030524029.1"/>
</dbReference>
<feature type="compositionally biased region" description="Basic and acidic residues" evidence="2">
    <location>
        <begin position="426"/>
        <end position="442"/>
    </location>
</feature>
<name>A0A6J2TUX4_DROLE</name>
<evidence type="ECO:0000313" key="3">
    <source>
        <dbReference type="Proteomes" id="UP000504634"/>
    </source>
</evidence>
<gene>
    <name evidence="4" type="primary">LOC115628064</name>
</gene>
<keyword evidence="1" id="KW-0175">Coiled coil</keyword>
<feature type="compositionally biased region" description="Polar residues" evidence="2">
    <location>
        <begin position="190"/>
        <end position="203"/>
    </location>
</feature>
<feature type="compositionally biased region" description="Basic residues" evidence="2">
    <location>
        <begin position="450"/>
        <end position="464"/>
    </location>
</feature>
<evidence type="ECO:0000256" key="2">
    <source>
        <dbReference type="SAM" id="MobiDB-lite"/>
    </source>
</evidence>
<feature type="compositionally biased region" description="Basic and acidic residues" evidence="2">
    <location>
        <begin position="465"/>
        <end position="504"/>
    </location>
</feature>
<keyword evidence="3" id="KW-1185">Reference proteome</keyword>
<dbReference type="GeneID" id="115628064"/>
<dbReference type="AlphaFoldDB" id="A0A6J2TUX4"/>
<accession>A0A6J2TUX4</accession>
<feature type="region of interest" description="Disordered" evidence="2">
    <location>
        <begin position="1"/>
        <end position="38"/>
    </location>
</feature>
<sequence>MYTELGPPLEVKMDESGATIKSKLSDSSTNKNLTSASQDETLCSSTSNAFNTWTILPAERIELLDNISNQSHHHGVTTTLEEESIQQTSSKECERLANERPLDDPQADDISDGISIISDCESTGRISPRSFMRDQLHELNMKLDVGMELPTPILPLLITQNEESNLVEDLELEQVRQRRRALQRDEDLPPTTTSASSGKELQQAQSAVNRHYLPPLVQSGLSAVFYVGVTLAVLAFIGKLRYPEWQVLGNGKPIADLEQRLNDVELQNNLLRAEIDIMSKQLNYLNSMTSGQSGLDGQRKDSAGRKGKTFKVWSGNGHSIDPVDITKEDLKRPYQCPDGKFVDIAAMCIENKPYAESLTDEIGSVVNNVLQKSQTFQNFEKITEKLGTFTEAKEDDPTRPTESVIKNDGQKDSNTYDANKRMPQRHNKDSTYKPKVNEHSKEYTSQYKRENHHSKERYNQKRSKSKEDNSKERYNNRKYGDKSREDSHEKSSERPKHSKRREDDSGSGEWYEGMMHQRKNARLQNEQKRNKNWYIERGNGREQKRSAETRH</sequence>
<organism evidence="3 4">
    <name type="scientific">Drosophila lebanonensis</name>
    <name type="common">Fruit fly</name>
    <name type="synonym">Scaptodrosophila lebanonensis</name>
    <dbReference type="NCBI Taxonomy" id="7225"/>
    <lineage>
        <taxon>Eukaryota</taxon>
        <taxon>Metazoa</taxon>
        <taxon>Ecdysozoa</taxon>
        <taxon>Arthropoda</taxon>
        <taxon>Hexapoda</taxon>
        <taxon>Insecta</taxon>
        <taxon>Pterygota</taxon>
        <taxon>Neoptera</taxon>
        <taxon>Endopterygota</taxon>
        <taxon>Diptera</taxon>
        <taxon>Brachycera</taxon>
        <taxon>Muscomorpha</taxon>
        <taxon>Ephydroidea</taxon>
        <taxon>Drosophilidae</taxon>
        <taxon>Scaptodrosophila</taxon>
    </lineage>
</organism>
<proteinExistence type="predicted"/>
<feature type="region of interest" description="Disordered" evidence="2">
    <location>
        <begin position="390"/>
        <end position="551"/>
    </location>
</feature>
<protein>
    <submittedName>
        <fullName evidence="4">Uncharacterized protein LOC115628064 isoform X2</fullName>
    </submittedName>
</protein>
<feature type="compositionally biased region" description="Polar residues" evidence="2">
    <location>
        <begin position="25"/>
        <end position="38"/>
    </location>
</feature>